<dbReference type="InterPro" id="IPR050196">
    <property type="entry name" value="Cytochrome_P450_Monoox"/>
</dbReference>
<dbReference type="CDD" id="cd20659">
    <property type="entry name" value="CYP4B_4F-like"/>
    <property type="match status" value="1"/>
</dbReference>
<evidence type="ECO:0000313" key="5">
    <source>
        <dbReference type="EMBL" id="KAK0061637.1"/>
    </source>
</evidence>
<dbReference type="GO" id="GO:0005506">
    <property type="term" value="F:iron ion binding"/>
    <property type="evidence" value="ECO:0007669"/>
    <property type="project" value="InterPro"/>
</dbReference>
<dbReference type="SUPFAM" id="SSF48264">
    <property type="entry name" value="Cytochrome P450"/>
    <property type="match status" value="1"/>
</dbReference>
<evidence type="ECO:0000313" key="6">
    <source>
        <dbReference type="Proteomes" id="UP001233172"/>
    </source>
</evidence>
<reference evidence="5" key="2">
    <citation type="submission" date="2023-04" db="EMBL/GenBank/DDBJ databases">
        <authorList>
            <person name="Bu L."/>
            <person name="Lu L."/>
            <person name="Laidemitt M.R."/>
            <person name="Zhang S.M."/>
            <person name="Mutuku M."/>
            <person name="Mkoji G."/>
            <person name="Steinauer M."/>
            <person name="Loker E.S."/>
        </authorList>
    </citation>
    <scope>NUCLEOTIDE SEQUENCE</scope>
    <source>
        <strain evidence="5">KasaAsao</strain>
        <tissue evidence="5">Whole Snail</tissue>
    </source>
</reference>
<feature type="binding site" description="axial binding residue" evidence="2">
    <location>
        <position position="731"/>
    </location>
    <ligand>
        <name>heme</name>
        <dbReference type="ChEBI" id="CHEBI:30413"/>
    </ligand>
    <ligandPart>
        <name>Fe</name>
        <dbReference type="ChEBI" id="CHEBI:18248"/>
    </ligandPart>
</feature>
<evidence type="ECO:0000256" key="3">
    <source>
        <dbReference type="SAM" id="Phobius"/>
    </source>
</evidence>
<dbReference type="Gene3D" id="1.10.630.10">
    <property type="entry name" value="Cytochrome P450"/>
    <property type="match status" value="1"/>
</dbReference>
<gene>
    <name evidence="5" type="ORF">Bpfe_009019</name>
</gene>
<dbReference type="PROSITE" id="PS00086">
    <property type="entry name" value="CYTOCHROME_P450"/>
    <property type="match status" value="1"/>
</dbReference>
<evidence type="ECO:0000256" key="2">
    <source>
        <dbReference type="PIRSR" id="PIRSR602401-1"/>
    </source>
</evidence>
<reference evidence="5" key="1">
    <citation type="journal article" date="2023" name="PLoS Negl. Trop. Dis.">
        <title>A genome sequence for Biomphalaria pfeifferi, the major vector snail for the human-infecting parasite Schistosoma mansoni.</title>
        <authorList>
            <person name="Bu L."/>
            <person name="Lu L."/>
            <person name="Laidemitt M.R."/>
            <person name="Zhang S.M."/>
            <person name="Mutuku M."/>
            <person name="Mkoji G."/>
            <person name="Steinauer M."/>
            <person name="Loker E.S."/>
        </authorList>
    </citation>
    <scope>NUCLEOTIDE SEQUENCE</scope>
    <source>
        <strain evidence="5">KasaAsao</strain>
    </source>
</reference>
<dbReference type="InterPro" id="IPR015424">
    <property type="entry name" value="PyrdxlP-dep_Trfase"/>
</dbReference>
<keyword evidence="3" id="KW-1133">Transmembrane helix</keyword>
<keyword evidence="3" id="KW-0472">Membrane</keyword>
<dbReference type="InterPro" id="IPR015422">
    <property type="entry name" value="PyrdxlP-dep_Trfase_small"/>
</dbReference>
<dbReference type="Pfam" id="PF00155">
    <property type="entry name" value="Aminotran_1_2"/>
    <property type="match status" value="1"/>
</dbReference>
<keyword evidence="2" id="KW-0349">Heme</keyword>
<dbReference type="InterPro" id="IPR004839">
    <property type="entry name" value="Aminotransferase_I/II_large"/>
</dbReference>
<keyword evidence="2" id="KW-0479">Metal-binding</keyword>
<name>A0AAD8FE58_BIOPF</name>
<dbReference type="Gene3D" id="3.40.640.10">
    <property type="entry name" value="Type I PLP-dependent aspartate aminotransferase-like (Major domain)"/>
    <property type="match status" value="1"/>
</dbReference>
<dbReference type="GO" id="GO:0030170">
    <property type="term" value="F:pyridoxal phosphate binding"/>
    <property type="evidence" value="ECO:0007669"/>
    <property type="project" value="InterPro"/>
</dbReference>
<dbReference type="PRINTS" id="PR00385">
    <property type="entry name" value="P450"/>
</dbReference>
<comment type="caution">
    <text evidence="5">The sequence shown here is derived from an EMBL/GenBank/DDBJ whole genome shotgun (WGS) entry which is preliminary data.</text>
</comment>
<keyword evidence="6" id="KW-1185">Reference proteome</keyword>
<dbReference type="AlphaFoldDB" id="A0AAD8FE58"/>
<dbReference type="EMBL" id="JASAOG010000029">
    <property type="protein sequence ID" value="KAK0061637.1"/>
    <property type="molecule type" value="Genomic_DNA"/>
</dbReference>
<organism evidence="5 6">
    <name type="scientific">Biomphalaria pfeifferi</name>
    <name type="common">Bloodfluke planorb</name>
    <name type="synonym">Freshwater snail</name>
    <dbReference type="NCBI Taxonomy" id="112525"/>
    <lineage>
        <taxon>Eukaryota</taxon>
        <taxon>Metazoa</taxon>
        <taxon>Spiralia</taxon>
        <taxon>Lophotrochozoa</taxon>
        <taxon>Mollusca</taxon>
        <taxon>Gastropoda</taxon>
        <taxon>Heterobranchia</taxon>
        <taxon>Euthyneura</taxon>
        <taxon>Panpulmonata</taxon>
        <taxon>Hygrophila</taxon>
        <taxon>Lymnaeoidea</taxon>
        <taxon>Planorbidae</taxon>
        <taxon>Biomphalaria</taxon>
    </lineage>
</organism>
<dbReference type="GO" id="GO:0020037">
    <property type="term" value="F:heme binding"/>
    <property type="evidence" value="ECO:0007669"/>
    <property type="project" value="InterPro"/>
</dbReference>
<feature type="non-terminal residue" evidence="5">
    <location>
        <position position="784"/>
    </location>
</feature>
<feature type="transmembrane region" description="Helical" evidence="3">
    <location>
        <begin position="352"/>
        <end position="371"/>
    </location>
</feature>
<sequence length="784" mass="90284">DDRLPSECTFSSEMLEEAFQNAKKEGKIVKAILLSSPNNPSGDVFSREQLLDILQFAYRNKLHVISNEIYALSIFNPEVKFTSILSVPHPDPNMVHVTWGCSKDLGLAGYKFAIQYTRNPKVLAYCLSSAVFTTVSSIVGFRLKEILNDTDWLNNVFLPTKYCRMLERYNKICTLLKDHGVKVHNSAATMFIWIDLTELLPEQTFEAEDALFLKFLAEKVFIQPGYQVCNKTPGMFRMVFTLDEDINEEGVKRMLNVLKSSPRYPHPRGKLQHATSRATRLRKTSIMLFTYFVIGAVTIFLVKYLVKYLKFRRAYFKLPSRPNYRYTTGTLHQYPGHNEAGLAFDYSNTERYVYFHVVWLGPLVPAIFAFHPDVIRPVLKSSAPKSRNSYFSTAYDMGVRWLGEGLLIANGAKWARSRRLLTPAFHFDILRQYVDIYNQCGDLLIARMKETAKTNQSFDLYPLINLDALDIILRCAFSYKSNCQVTNAASDYSTVIGQLQTLWAERAINPFYLNEFIYSLTSNGRKFYQLCDTAHKVAEEIINKRKKELENDSTPVQQHQVKDFLDTLLTARDEDGAGLSLLEIRNEVDTFLFEGHDTTASGMTWTLYSLAQHPEHQERVYQEIMDVLQGREQLEWSDLPKLEFTTMCIKEGLRLHAPVPFIERTITEDCNVHGHIIPAGSRVCIQIYALHHNPHVWKHPHEYRPERFHPDDLKKMDPFQFVPFSAGSRNCIGQNFAMNEMKVTICKVIQNFKLSLDPSQTARRMPIVTMKPEKGAFVYATIRE</sequence>
<feature type="transmembrane region" description="Helical" evidence="3">
    <location>
        <begin position="286"/>
        <end position="306"/>
    </location>
</feature>
<dbReference type="InterPro" id="IPR036396">
    <property type="entry name" value="Cyt_P450_sf"/>
</dbReference>
<dbReference type="PANTHER" id="PTHR24291">
    <property type="entry name" value="CYTOCHROME P450 FAMILY 4"/>
    <property type="match status" value="1"/>
</dbReference>
<accession>A0AAD8FE58</accession>
<dbReference type="PRINTS" id="PR00463">
    <property type="entry name" value="EP450I"/>
</dbReference>
<feature type="domain" description="Aminotransferase class I/classII large" evidence="4">
    <location>
        <begin position="13"/>
        <end position="253"/>
    </location>
</feature>
<evidence type="ECO:0000259" key="4">
    <source>
        <dbReference type="Pfam" id="PF00155"/>
    </source>
</evidence>
<dbReference type="CDD" id="cd00609">
    <property type="entry name" value="AAT_like"/>
    <property type="match status" value="1"/>
</dbReference>
<dbReference type="SUPFAM" id="SSF53383">
    <property type="entry name" value="PLP-dependent transferases"/>
    <property type="match status" value="1"/>
</dbReference>
<dbReference type="GO" id="GO:0004497">
    <property type="term" value="F:monooxygenase activity"/>
    <property type="evidence" value="ECO:0007669"/>
    <property type="project" value="InterPro"/>
</dbReference>
<keyword evidence="3" id="KW-0812">Transmembrane</keyword>
<comment type="cofactor">
    <cofactor evidence="2">
        <name>heme</name>
        <dbReference type="ChEBI" id="CHEBI:30413"/>
    </cofactor>
</comment>
<dbReference type="GO" id="GO:0016705">
    <property type="term" value="F:oxidoreductase activity, acting on paired donors, with incorporation or reduction of molecular oxygen"/>
    <property type="evidence" value="ECO:0007669"/>
    <property type="project" value="InterPro"/>
</dbReference>
<dbReference type="InterPro" id="IPR002401">
    <property type="entry name" value="Cyt_P450_E_grp-I"/>
</dbReference>
<dbReference type="InterPro" id="IPR017972">
    <property type="entry name" value="Cyt_P450_CS"/>
</dbReference>
<protein>
    <submittedName>
        <fullName evidence="5">Cytochrome P450 4F22</fullName>
    </submittedName>
</protein>
<proteinExistence type="inferred from homology"/>
<comment type="similarity">
    <text evidence="1">Belongs to the cytochrome P450 family.</text>
</comment>
<dbReference type="InterPro" id="IPR001128">
    <property type="entry name" value="Cyt_P450"/>
</dbReference>
<dbReference type="Gene3D" id="3.90.1150.10">
    <property type="entry name" value="Aspartate Aminotransferase, domain 1"/>
    <property type="match status" value="1"/>
</dbReference>
<dbReference type="PANTHER" id="PTHR24291:SF201">
    <property type="entry name" value="CYTOCHROME P450, FAMILY 4, SUBFAMILY B, POLYPEPTIDE 7"/>
    <property type="match status" value="1"/>
</dbReference>
<keyword evidence="2" id="KW-0408">Iron</keyword>
<dbReference type="Proteomes" id="UP001233172">
    <property type="component" value="Unassembled WGS sequence"/>
</dbReference>
<evidence type="ECO:0000256" key="1">
    <source>
        <dbReference type="ARBA" id="ARBA00010617"/>
    </source>
</evidence>
<dbReference type="Pfam" id="PF00067">
    <property type="entry name" value="p450"/>
    <property type="match status" value="1"/>
</dbReference>
<dbReference type="InterPro" id="IPR015421">
    <property type="entry name" value="PyrdxlP-dep_Trfase_major"/>
</dbReference>